<feature type="transmembrane region" description="Helical" evidence="1">
    <location>
        <begin position="91"/>
        <end position="113"/>
    </location>
</feature>
<evidence type="ECO:0000313" key="2">
    <source>
        <dbReference type="EMBL" id="ROH93117.1"/>
    </source>
</evidence>
<keyword evidence="3" id="KW-1185">Reference proteome</keyword>
<evidence type="ECO:0008006" key="4">
    <source>
        <dbReference type="Google" id="ProtNLM"/>
    </source>
</evidence>
<sequence length="181" mass="19592">MTHLPVLAYAAPLLAFSAYRRVRRNIGRQPYRPLRLWIRSGVIALIFFALLRWPAFEPALALAMIAGTVAGVLLARLGVRLTRFETLPDGRFYTPNTALGVGLSLLFLARIGYRLLVLLPALQAANESGGGAALRSAMSGSRSALTMALLGLVLGYFFAYCLGLLRRGRQPDTLPAEPAAP</sequence>
<evidence type="ECO:0000256" key="1">
    <source>
        <dbReference type="SAM" id="Phobius"/>
    </source>
</evidence>
<organism evidence="2 3">
    <name type="scientific">Stagnimonas aquatica</name>
    <dbReference type="NCBI Taxonomy" id="2689987"/>
    <lineage>
        <taxon>Bacteria</taxon>
        <taxon>Pseudomonadati</taxon>
        <taxon>Pseudomonadota</taxon>
        <taxon>Gammaproteobacteria</taxon>
        <taxon>Nevskiales</taxon>
        <taxon>Nevskiaceae</taxon>
        <taxon>Stagnimonas</taxon>
    </lineage>
</organism>
<keyword evidence="1" id="KW-0812">Transmembrane</keyword>
<proteinExistence type="predicted"/>
<feature type="transmembrane region" description="Helical" evidence="1">
    <location>
        <begin position="6"/>
        <end position="22"/>
    </location>
</feature>
<feature type="transmembrane region" description="Helical" evidence="1">
    <location>
        <begin position="59"/>
        <end position="79"/>
    </location>
</feature>
<keyword evidence="1" id="KW-0472">Membrane</keyword>
<comment type="caution">
    <text evidence="2">The sequence shown here is derived from an EMBL/GenBank/DDBJ whole genome shotgun (WGS) entry which is preliminary data.</text>
</comment>
<feature type="transmembrane region" description="Helical" evidence="1">
    <location>
        <begin position="144"/>
        <end position="165"/>
    </location>
</feature>
<dbReference type="Proteomes" id="UP000282106">
    <property type="component" value="Unassembled WGS sequence"/>
</dbReference>
<gene>
    <name evidence="2" type="ORF">ED208_00855</name>
</gene>
<dbReference type="InterPro" id="IPR058247">
    <property type="entry name" value="DUF1453"/>
</dbReference>
<keyword evidence="1" id="KW-1133">Transmembrane helix</keyword>
<dbReference type="AlphaFoldDB" id="A0A3N0VK39"/>
<reference evidence="2 3" key="1">
    <citation type="submission" date="2018-10" db="EMBL/GenBank/DDBJ databases">
        <authorList>
            <person name="Chen W.-M."/>
        </authorList>
    </citation>
    <scope>NUCLEOTIDE SEQUENCE [LARGE SCALE GENOMIC DNA]</scope>
    <source>
        <strain evidence="2 3">THS-13</strain>
    </source>
</reference>
<protein>
    <recommendedName>
        <fullName evidence="4">DUF1453 domain-containing protein</fullName>
    </recommendedName>
</protein>
<dbReference type="InParanoid" id="A0A3N0VK39"/>
<dbReference type="EMBL" id="RJVO01000001">
    <property type="protein sequence ID" value="ROH93117.1"/>
    <property type="molecule type" value="Genomic_DNA"/>
</dbReference>
<dbReference type="RefSeq" id="WP_123209969.1">
    <property type="nucleotide sequence ID" value="NZ_RJVO01000001.1"/>
</dbReference>
<evidence type="ECO:0000313" key="3">
    <source>
        <dbReference type="Proteomes" id="UP000282106"/>
    </source>
</evidence>
<name>A0A3N0VK39_9GAMM</name>
<accession>A0A3N0VK39</accession>
<feature type="transmembrane region" description="Helical" evidence="1">
    <location>
        <begin position="34"/>
        <end position="53"/>
    </location>
</feature>
<dbReference type="Pfam" id="PF07301">
    <property type="entry name" value="DUF1453"/>
    <property type="match status" value="1"/>
</dbReference>